<feature type="signal peptide" evidence="1">
    <location>
        <begin position="1"/>
        <end position="32"/>
    </location>
</feature>
<accession>A0ABZ0JIZ8</accession>
<evidence type="ECO:0000313" key="3">
    <source>
        <dbReference type="Proteomes" id="UP001302020"/>
    </source>
</evidence>
<gene>
    <name evidence="2" type="ORF">QN243_13390</name>
</gene>
<evidence type="ECO:0000313" key="2">
    <source>
        <dbReference type="EMBL" id="WOS39421.1"/>
    </source>
</evidence>
<feature type="chain" id="PRO_5045348374" description="Secreted protein" evidence="1">
    <location>
        <begin position="33"/>
        <end position="130"/>
    </location>
</feature>
<reference evidence="2 3" key="1">
    <citation type="submission" date="2023-05" db="EMBL/GenBank/DDBJ databases">
        <title>Xanthomonas rydalmerenesis sp. nov., a novel Xanthomonas species isolated from Fragaria x ananassa.</title>
        <authorList>
            <person name="McKnight D.J.E."/>
            <person name="Wong-Bajracharya J."/>
            <person name="Okoh E.B."/>
            <person name="Snijders F."/>
            <person name="Lidbetter F."/>
            <person name="Webster J."/>
            <person name="Djordjevic S.P."/>
            <person name="Bogema D.R."/>
            <person name="Chapman T.A."/>
        </authorList>
    </citation>
    <scope>NUCLEOTIDE SEQUENCE [LARGE SCALE GENOMIC DNA]</scope>
    <source>
        <strain evidence="2 3">DAR34883</strain>
    </source>
</reference>
<evidence type="ECO:0008006" key="4">
    <source>
        <dbReference type="Google" id="ProtNLM"/>
    </source>
</evidence>
<dbReference type="Proteomes" id="UP001302020">
    <property type="component" value="Chromosome"/>
</dbReference>
<dbReference type="RefSeq" id="WP_184448674.1">
    <property type="nucleotide sequence ID" value="NZ_CP126170.1"/>
</dbReference>
<keyword evidence="3" id="KW-1185">Reference proteome</keyword>
<sequence length="130" mass="13593">MKHVASHIRCRRAAWSRLGLVLLAGAAFAAQAQGVPNMNVPTEIINDLWGAKALLVTGGQGAGCYPVANGHRVAGPTLRTNIRYTAIGMATADCAVGSGIASVNLQFLARPRPAGMYIQIVDNGIVISNR</sequence>
<name>A0ABZ0JIZ8_9XANT</name>
<protein>
    <recommendedName>
        <fullName evidence="4">Secreted protein</fullName>
    </recommendedName>
</protein>
<dbReference type="EMBL" id="CP126172">
    <property type="protein sequence ID" value="WOS39421.1"/>
    <property type="molecule type" value="Genomic_DNA"/>
</dbReference>
<keyword evidence="1" id="KW-0732">Signal</keyword>
<proteinExistence type="predicted"/>
<organism evidence="2 3">
    <name type="scientific">Xanthomonas rydalmerensis</name>
    <dbReference type="NCBI Taxonomy" id="3046274"/>
    <lineage>
        <taxon>Bacteria</taxon>
        <taxon>Pseudomonadati</taxon>
        <taxon>Pseudomonadota</taxon>
        <taxon>Gammaproteobacteria</taxon>
        <taxon>Lysobacterales</taxon>
        <taxon>Lysobacteraceae</taxon>
        <taxon>Xanthomonas</taxon>
    </lineage>
</organism>
<evidence type="ECO:0000256" key="1">
    <source>
        <dbReference type="SAM" id="SignalP"/>
    </source>
</evidence>